<accession>A0A377NJ05</accession>
<organism evidence="1 2">
    <name type="scientific">Ewingella americana</name>
    <dbReference type="NCBI Taxonomy" id="41202"/>
    <lineage>
        <taxon>Bacteria</taxon>
        <taxon>Pseudomonadati</taxon>
        <taxon>Pseudomonadota</taxon>
        <taxon>Gammaproteobacteria</taxon>
        <taxon>Enterobacterales</taxon>
        <taxon>Yersiniaceae</taxon>
        <taxon>Ewingella</taxon>
    </lineage>
</organism>
<evidence type="ECO:0000313" key="2">
    <source>
        <dbReference type="Proteomes" id="UP000254304"/>
    </source>
</evidence>
<gene>
    <name evidence="1" type="ORF">NCTC12157_04578</name>
</gene>
<reference evidence="1 2" key="1">
    <citation type="submission" date="2018-06" db="EMBL/GenBank/DDBJ databases">
        <authorList>
            <consortium name="Pathogen Informatics"/>
            <person name="Doyle S."/>
        </authorList>
    </citation>
    <scope>NUCLEOTIDE SEQUENCE [LARGE SCALE GENOMIC DNA]</scope>
    <source>
        <strain evidence="1 2">NCTC12157</strain>
    </source>
</reference>
<sequence>MKRISEGAAKRPLLFITSKLAAALLVLGLVGCSSKDTTPLFSASGYVADQGINRLWRRDNADHQPQTIVNVYSPYYGGDTVITRYEYQQGQLHLMRETHATKTDLGVMLRFDNEGHVSFMQRQLPERRERLSSDDIELYKYKAAKLLDLSNTLRAGNVQLIQGQWKQGNITSCAGQPVTLSLSVRSQVWLAKRAAQANDHLGLAWLSAPEGDELLLVANEDFCKWEPKESDL</sequence>
<protein>
    <submittedName>
        <fullName evidence="1">Protein of uncharacterized function (DUF1481)</fullName>
    </submittedName>
</protein>
<dbReference type="AlphaFoldDB" id="A0A377NJ05"/>
<evidence type="ECO:0000313" key="1">
    <source>
        <dbReference type="EMBL" id="STQ46779.1"/>
    </source>
</evidence>
<dbReference type="Proteomes" id="UP000254304">
    <property type="component" value="Unassembled WGS sequence"/>
</dbReference>
<name>A0A377NJ05_9GAMM</name>
<proteinExistence type="predicted"/>
<dbReference type="PROSITE" id="PS51257">
    <property type="entry name" value="PROKAR_LIPOPROTEIN"/>
    <property type="match status" value="1"/>
</dbReference>
<dbReference type="Pfam" id="PF07356">
    <property type="entry name" value="DUF1481"/>
    <property type="match status" value="1"/>
</dbReference>
<dbReference type="EMBL" id="UGGO01000001">
    <property type="protein sequence ID" value="STQ46779.1"/>
    <property type="molecule type" value="Genomic_DNA"/>
</dbReference>
<dbReference type="InterPro" id="IPR010858">
    <property type="entry name" value="DUF1481"/>
</dbReference>